<sequence>MTVGGGLVLIQCAKLSCPIIVLSKSHKTVNIQEFATIYQDLSTENQARLNKLRTSLDMPNRRTTDPVISQLDLTNPLHMRWLQFNSNANDTPDGCGIYDTPNAVRVGNPTETSTIWAVTPIKSGEEITICYNKEWYNFTAAERKVEIPGSGFAWTCECVLCTGPIEIRRLSDMRRKLMRHLTLLIAGKEASTVTHRLDVKAVLPKMLQQVGNWHPEASRTAALWLYVTLLDAEGGVLSGELATFYGALALSLVERRQALGLHKLPAAAQVNFDAWRKRCIDLAAMAPWEKNYGPSATFLTALKKM</sequence>
<name>A0AAN7WAA6_9PEZI</name>
<dbReference type="InterPro" id="IPR046341">
    <property type="entry name" value="SET_dom_sf"/>
</dbReference>
<dbReference type="EMBL" id="JAVRQU010000007">
    <property type="protein sequence ID" value="KAK5701058.1"/>
    <property type="molecule type" value="Genomic_DNA"/>
</dbReference>
<protein>
    <recommendedName>
        <fullName evidence="3">SET domain-containing protein</fullName>
    </recommendedName>
</protein>
<comment type="caution">
    <text evidence="1">The sequence shown here is derived from an EMBL/GenBank/DDBJ whole genome shotgun (WGS) entry which is preliminary data.</text>
</comment>
<dbReference type="Gene3D" id="2.170.270.10">
    <property type="entry name" value="SET domain"/>
    <property type="match status" value="1"/>
</dbReference>
<organism evidence="1 2">
    <name type="scientific">Elasticomyces elasticus</name>
    <dbReference type="NCBI Taxonomy" id="574655"/>
    <lineage>
        <taxon>Eukaryota</taxon>
        <taxon>Fungi</taxon>
        <taxon>Dikarya</taxon>
        <taxon>Ascomycota</taxon>
        <taxon>Pezizomycotina</taxon>
        <taxon>Dothideomycetes</taxon>
        <taxon>Dothideomycetidae</taxon>
        <taxon>Mycosphaerellales</taxon>
        <taxon>Teratosphaeriaceae</taxon>
        <taxon>Elasticomyces</taxon>
    </lineage>
</organism>
<dbReference type="SUPFAM" id="SSF82199">
    <property type="entry name" value="SET domain"/>
    <property type="match status" value="1"/>
</dbReference>
<dbReference type="Proteomes" id="UP001310594">
    <property type="component" value="Unassembled WGS sequence"/>
</dbReference>
<gene>
    <name evidence="1" type="ORF">LTR97_005577</name>
</gene>
<evidence type="ECO:0000313" key="1">
    <source>
        <dbReference type="EMBL" id="KAK5701058.1"/>
    </source>
</evidence>
<evidence type="ECO:0008006" key="3">
    <source>
        <dbReference type="Google" id="ProtNLM"/>
    </source>
</evidence>
<proteinExistence type="predicted"/>
<accession>A0AAN7WAA6</accession>
<dbReference type="AlphaFoldDB" id="A0AAN7WAA6"/>
<reference evidence="1" key="1">
    <citation type="submission" date="2023-08" db="EMBL/GenBank/DDBJ databases">
        <title>Black Yeasts Isolated from many extreme environments.</title>
        <authorList>
            <person name="Coleine C."/>
            <person name="Stajich J.E."/>
            <person name="Selbmann L."/>
        </authorList>
    </citation>
    <scope>NUCLEOTIDE SEQUENCE</scope>
    <source>
        <strain evidence="1">CCFEE 5810</strain>
    </source>
</reference>
<evidence type="ECO:0000313" key="2">
    <source>
        <dbReference type="Proteomes" id="UP001310594"/>
    </source>
</evidence>